<dbReference type="EMBL" id="KY052822">
    <property type="protein sequence ID" value="ASF00223.1"/>
    <property type="molecule type" value="Genomic_DNA"/>
</dbReference>
<protein>
    <submittedName>
        <fullName evidence="1">Uncharacterized protein</fullName>
    </submittedName>
</protein>
<sequence length="104" mass="11499">MTYKFNITTDSDHLLIPRDSRRGAVNKISIVNKGLKTAVSIFLKDMVTGGNPEYSILKTTMPPSTNILLDDKELLNYDSGKYELRFVCADTASAGNSTIDIIIK</sequence>
<organism evidence="1">
    <name type="scientific">uncultured virus</name>
    <dbReference type="NCBI Taxonomy" id="340016"/>
    <lineage>
        <taxon>Viruses</taxon>
        <taxon>environmental samples</taxon>
    </lineage>
</organism>
<evidence type="ECO:0000313" key="1">
    <source>
        <dbReference type="EMBL" id="ASF00223.1"/>
    </source>
</evidence>
<reference evidence="1" key="1">
    <citation type="submission" date="2016-10" db="EMBL/GenBank/DDBJ databases">
        <authorList>
            <person name="Varghese N."/>
        </authorList>
    </citation>
    <scope>NUCLEOTIDE SEQUENCE</scope>
</reference>
<accession>A0A218MLR3</accession>
<reference evidence="1" key="2">
    <citation type="journal article" date="2017" name="Nat. Commun.">
        <title>Single-virus genomics reveals hidden cosmopolitan and abundant viruses.</title>
        <authorList>
            <person name="Martinez-Hernandez F."/>
            <person name="Fornas O."/>
            <person name="Lluesma Gomez M."/>
            <person name="Bolduc B."/>
            <person name="de la Cruz Pena M.J."/>
            <person name="Martinez J.M."/>
            <person name="Anton J."/>
            <person name="Gasol J.M."/>
            <person name="Rosselli R."/>
            <person name="Rodriguez-Valera F."/>
            <person name="Sullivan M.B."/>
            <person name="Acinas S.G."/>
            <person name="Martinez-Garcia M."/>
        </authorList>
    </citation>
    <scope>NUCLEOTIDE SEQUENCE</scope>
</reference>
<proteinExistence type="predicted"/>
<name>A0A218MLR3_9VIRU</name>